<evidence type="ECO:0000256" key="2">
    <source>
        <dbReference type="RuleBase" id="RU362119"/>
    </source>
</evidence>
<dbReference type="RefSeq" id="WP_170175252.1">
    <property type="nucleotide sequence ID" value="NZ_RKRA01000001.1"/>
</dbReference>
<feature type="region of interest" description="Disordered" evidence="3">
    <location>
        <begin position="320"/>
        <end position="347"/>
    </location>
</feature>
<evidence type="ECO:0000256" key="3">
    <source>
        <dbReference type="SAM" id="MobiDB-lite"/>
    </source>
</evidence>
<dbReference type="PANTHER" id="PTHR11575:SF24">
    <property type="entry name" value="5'-NUCLEOTIDASE"/>
    <property type="match status" value="1"/>
</dbReference>
<sequence>MHPSAAHTRARLLRPATTLGALSLAAVGLTALPASAVVNEDGSVTVDVLGITDFHGALEQAPYLAGQIDAITAENPDTLFVSAGDNIGGSTYESAIQQDVPTIDVLNAMGLDASAVGNHEFDAGYADLRDRVLPLADWDYLGANVGGAPELAPYTVVDVSGVSVAFVGSVTEETPTIVSKDGIAGLTFGDPVAATNEVAATLSDGDPDNGEADVVVALIHEGVHVVDGFTGDIDAVFTGHTHVDLVGSTTPSGAPVVQAGAAGSHLGRITLTVTTGGDVTGTGSLIPIDGTGPADAEVQAIVDEALAQADVLGQNVVGEASAPINGGSNDGTTAGSEPPVNRGTESPLGNFLAGVAKWTAEQVDLAPDFGIINPGGIRADLDADGNGEVTYAEAFTTQPFGNTIGTVDLTGAQVVTLLEQQWNTEQTVSRPMLRLGLSDDVEYVYDPAGAAGERITEVYIDGAPIVLTDTYRVASNTFLLDGLDGFTVLGEGANLKETGIVDLQGLIDYLDTFGSVSPDYSQRSVGVTGPQELESGTEVTLELSSLAFTTTEPNPTEVTVSLAGKILASAPVDATITPARDETGRATVTFTVPALEEGAYDLVISTDYTEIALPVQVVELPPGLAATHPGKGNVPQHVLDMWAAKTSGPRG</sequence>
<keyword evidence="2" id="KW-0547">Nucleotide-binding</keyword>
<dbReference type="GO" id="GO:0008768">
    <property type="term" value="F:UDP-sugar diphosphatase activity"/>
    <property type="evidence" value="ECO:0007669"/>
    <property type="project" value="TreeGrafter"/>
</dbReference>
<dbReference type="InterPro" id="IPR006179">
    <property type="entry name" value="5_nucleotidase/apyrase"/>
</dbReference>
<gene>
    <name evidence="6" type="ORF">EDD32_1723</name>
</gene>
<dbReference type="GO" id="GO:0008253">
    <property type="term" value="F:5'-nucleotidase activity"/>
    <property type="evidence" value="ECO:0007669"/>
    <property type="project" value="TreeGrafter"/>
</dbReference>
<dbReference type="SUPFAM" id="SSF55816">
    <property type="entry name" value="5'-nucleotidase (syn. UDP-sugar hydrolase), C-terminal domain"/>
    <property type="match status" value="1"/>
</dbReference>
<evidence type="ECO:0000256" key="1">
    <source>
        <dbReference type="ARBA" id="ARBA00022729"/>
    </source>
</evidence>
<feature type="domain" description="Calcineurin-like phosphoesterase" evidence="4">
    <location>
        <begin position="48"/>
        <end position="243"/>
    </location>
</feature>
<dbReference type="Gene3D" id="3.60.21.10">
    <property type="match status" value="1"/>
</dbReference>
<evidence type="ECO:0000313" key="7">
    <source>
        <dbReference type="Proteomes" id="UP000280726"/>
    </source>
</evidence>
<feature type="domain" description="5'-Nucleotidase C-terminal" evidence="5">
    <location>
        <begin position="340"/>
        <end position="490"/>
    </location>
</feature>
<organism evidence="6 7">
    <name type="scientific">Georgenia muralis</name>
    <dbReference type="NCBI Taxonomy" id="154117"/>
    <lineage>
        <taxon>Bacteria</taxon>
        <taxon>Bacillati</taxon>
        <taxon>Actinomycetota</taxon>
        <taxon>Actinomycetes</taxon>
        <taxon>Micrococcales</taxon>
        <taxon>Bogoriellaceae</taxon>
        <taxon>Georgenia</taxon>
    </lineage>
</organism>
<protein>
    <submittedName>
        <fullName evidence="6">5'-nucleotidase</fullName>
    </submittedName>
</protein>
<dbReference type="SUPFAM" id="SSF56300">
    <property type="entry name" value="Metallo-dependent phosphatases"/>
    <property type="match status" value="1"/>
</dbReference>
<name>A0A3N4ZNI0_9MICO</name>
<feature type="signal peptide" evidence="2">
    <location>
        <begin position="1"/>
        <end position="36"/>
    </location>
</feature>
<dbReference type="InterPro" id="IPR029052">
    <property type="entry name" value="Metallo-depent_PP-like"/>
</dbReference>
<keyword evidence="7" id="KW-1185">Reference proteome</keyword>
<dbReference type="InterPro" id="IPR008334">
    <property type="entry name" value="5'-Nucleotdase_C"/>
</dbReference>
<reference evidence="6 7" key="1">
    <citation type="submission" date="2018-11" db="EMBL/GenBank/DDBJ databases">
        <title>Sequencing the genomes of 1000 actinobacteria strains.</title>
        <authorList>
            <person name="Klenk H.-P."/>
        </authorList>
    </citation>
    <scope>NUCLEOTIDE SEQUENCE [LARGE SCALE GENOMIC DNA]</scope>
    <source>
        <strain evidence="6 7">DSM 14418</strain>
    </source>
</reference>
<feature type="chain" id="PRO_5017856118" evidence="2">
    <location>
        <begin position="37"/>
        <end position="651"/>
    </location>
</feature>
<evidence type="ECO:0000313" key="6">
    <source>
        <dbReference type="EMBL" id="RPF27252.1"/>
    </source>
</evidence>
<dbReference type="CDD" id="cd00845">
    <property type="entry name" value="MPP_UshA_N_like"/>
    <property type="match status" value="1"/>
</dbReference>
<dbReference type="InterPro" id="IPR036907">
    <property type="entry name" value="5'-Nucleotdase_C_sf"/>
</dbReference>
<feature type="compositionally biased region" description="Polar residues" evidence="3">
    <location>
        <begin position="326"/>
        <end position="335"/>
    </location>
</feature>
<dbReference type="PANTHER" id="PTHR11575">
    <property type="entry name" value="5'-NUCLEOTIDASE-RELATED"/>
    <property type="match status" value="1"/>
</dbReference>
<evidence type="ECO:0000259" key="5">
    <source>
        <dbReference type="Pfam" id="PF02872"/>
    </source>
</evidence>
<accession>A0A3N4ZNI0</accession>
<dbReference type="PRINTS" id="PR01607">
    <property type="entry name" value="APYRASEFAMLY"/>
</dbReference>
<dbReference type="Gene3D" id="3.90.780.10">
    <property type="entry name" value="5'-Nucleotidase, C-terminal domain"/>
    <property type="match status" value="1"/>
</dbReference>
<dbReference type="GO" id="GO:0009166">
    <property type="term" value="P:nucleotide catabolic process"/>
    <property type="evidence" value="ECO:0007669"/>
    <property type="project" value="InterPro"/>
</dbReference>
<dbReference type="Proteomes" id="UP000280726">
    <property type="component" value="Unassembled WGS sequence"/>
</dbReference>
<dbReference type="GO" id="GO:0030288">
    <property type="term" value="C:outer membrane-bounded periplasmic space"/>
    <property type="evidence" value="ECO:0007669"/>
    <property type="project" value="TreeGrafter"/>
</dbReference>
<comment type="similarity">
    <text evidence="2">Belongs to the 5'-nucleotidase family.</text>
</comment>
<comment type="caution">
    <text evidence="6">The sequence shown here is derived from an EMBL/GenBank/DDBJ whole genome shotgun (WGS) entry which is preliminary data.</text>
</comment>
<dbReference type="EMBL" id="RKRA01000001">
    <property type="protein sequence ID" value="RPF27252.1"/>
    <property type="molecule type" value="Genomic_DNA"/>
</dbReference>
<keyword evidence="2" id="KW-0378">Hydrolase</keyword>
<dbReference type="GO" id="GO:0000166">
    <property type="term" value="F:nucleotide binding"/>
    <property type="evidence" value="ECO:0007669"/>
    <property type="project" value="UniProtKB-KW"/>
</dbReference>
<dbReference type="InterPro" id="IPR004843">
    <property type="entry name" value="Calcineurin-like_PHP"/>
</dbReference>
<evidence type="ECO:0000259" key="4">
    <source>
        <dbReference type="Pfam" id="PF00149"/>
    </source>
</evidence>
<dbReference type="Pfam" id="PF00149">
    <property type="entry name" value="Metallophos"/>
    <property type="match status" value="1"/>
</dbReference>
<keyword evidence="1 2" id="KW-0732">Signal</keyword>
<dbReference type="AlphaFoldDB" id="A0A3N4ZNI0"/>
<proteinExistence type="inferred from homology"/>
<dbReference type="Pfam" id="PF02872">
    <property type="entry name" value="5_nucleotid_C"/>
    <property type="match status" value="1"/>
</dbReference>